<evidence type="ECO:0000313" key="2">
    <source>
        <dbReference type="EMBL" id="AEK37352.1"/>
    </source>
</evidence>
<evidence type="ECO:0000256" key="1">
    <source>
        <dbReference type="SAM" id="MobiDB-lite"/>
    </source>
</evidence>
<feature type="region of interest" description="Disordered" evidence="1">
    <location>
        <begin position="70"/>
        <end position="110"/>
    </location>
</feature>
<dbReference type="HOGENOM" id="CLU_2166749_0_0_11"/>
<dbReference type="EMBL" id="CP002917">
    <property type="protein sequence ID" value="AEK37352.1"/>
    <property type="molecule type" value="Genomic_DNA"/>
</dbReference>
<proteinExistence type="predicted"/>
<sequence>MDAAEFASGDSTVFRLEQDGTSCTLTAGEESRTTSVNCVLPLDDEVPDLEYGTPASAVFLSGDKGFLPAGGLEEKNRRVFRHHPSSRPSDRGRRDHLHGHRSRRRGLLPR</sequence>
<organism evidence="2 3">
    <name type="scientific">Corynebacterium variabile (strain DSM 44702 / CIP 107183 / JCM 12073 / NCIMB 30131)</name>
    <name type="common">Corynebacterium mooreparkense</name>
    <dbReference type="NCBI Taxonomy" id="858619"/>
    <lineage>
        <taxon>Bacteria</taxon>
        <taxon>Bacillati</taxon>
        <taxon>Actinomycetota</taxon>
        <taxon>Actinomycetes</taxon>
        <taxon>Mycobacteriales</taxon>
        <taxon>Corynebacteriaceae</taxon>
        <taxon>Corynebacterium</taxon>
    </lineage>
</organism>
<dbReference type="AlphaFoldDB" id="G0HGI5"/>
<protein>
    <submittedName>
        <fullName evidence="2">Uncharacterized protein</fullName>
    </submittedName>
</protein>
<dbReference type="STRING" id="858619.CVAR_2001"/>
<dbReference type="KEGG" id="cva:CVAR_2001"/>
<reference evidence="2 3" key="1">
    <citation type="journal article" date="2011" name="BMC Genomics">
        <title>Complete genome sequence of Corynebacterium variabile DSM 44702 isolated from the surface of smear-ripened cheeses and insights into cheese ripening and flavor generation.</title>
        <authorList>
            <person name="Schroeder J."/>
            <person name="Maus I."/>
            <person name="Trost E."/>
            <person name="Tauch A."/>
        </authorList>
    </citation>
    <scope>NUCLEOTIDE SEQUENCE [LARGE SCALE GENOMIC DNA]</scope>
    <source>
        <strain evidence="3">DSM 44702 / JCM 12073 / NCIMB 30131</strain>
    </source>
</reference>
<name>G0HGI5_CORVD</name>
<dbReference type="Proteomes" id="UP000006659">
    <property type="component" value="Chromosome"/>
</dbReference>
<accession>G0HGI5</accession>
<gene>
    <name evidence="2" type="ordered locus">CVAR_2001</name>
</gene>
<feature type="compositionally biased region" description="Basic residues" evidence="1">
    <location>
        <begin position="94"/>
        <end position="110"/>
    </location>
</feature>
<evidence type="ECO:0000313" key="3">
    <source>
        <dbReference type="Proteomes" id="UP000006659"/>
    </source>
</evidence>